<evidence type="ECO:0000313" key="14">
    <source>
        <dbReference type="Proteomes" id="UP001153714"/>
    </source>
</evidence>
<dbReference type="EC" id="3.6.4.13" evidence="3"/>
<keyword evidence="5" id="KW-0547">Nucleotide-binding</keyword>
<evidence type="ECO:0000256" key="8">
    <source>
        <dbReference type="ARBA" id="ARBA00022840"/>
    </source>
</evidence>
<gene>
    <name evidence="13" type="ORF">DIATSA_LOCUS6915</name>
</gene>
<dbReference type="AlphaFoldDB" id="A0A9N9R425"/>
<evidence type="ECO:0000313" key="13">
    <source>
        <dbReference type="EMBL" id="CAG9789159.1"/>
    </source>
</evidence>
<dbReference type="Pfam" id="PF13087">
    <property type="entry name" value="AAA_12"/>
    <property type="match status" value="1"/>
</dbReference>
<comment type="catalytic activity">
    <reaction evidence="11">
        <text>ATP + H2O = ADP + phosphate + H(+)</text>
        <dbReference type="Rhea" id="RHEA:13065"/>
        <dbReference type="ChEBI" id="CHEBI:15377"/>
        <dbReference type="ChEBI" id="CHEBI:15378"/>
        <dbReference type="ChEBI" id="CHEBI:30616"/>
        <dbReference type="ChEBI" id="CHEBI:43474"/>
        <dbReference type="ChEBI" id="CHEBI:456216"/>
        <dbReference type="EC" id="3.6.4.12"/>
    </reaction>
    <physiologicalReaction direction="left-to-right" evidence="11">
        <dbReference type="Rhea" id="RHEA:13066"/>
    </physiologicalReaction>
</comment>
<dbReference type="Pfam" id="PF13086">
    <property type="entry name" value="AAA_11"/>
    <property type="match status" value="2"/>
</dbReference>
<dbReference type="PANTHER" id="PTHR45418">
    <property type="entry name" value="CANCER/TESTIS ANTIGEN 55"/>
    <property type="match status" value="1"/>
</dbReference>
<comment type="catalytic activity">
    <reaction evidence="10">
        <text>ATP + H2O = ADP + phosphate + H(+)</text>
        <dbReference type="Rhea" id="RHEA:13065"/>
        <dbReference type="ChEBI" id="CHEBI:15377"/>
        <dbReference type="ChEBI" id="CHEBI:15378"/>
        <dbReference type="ChEBI" id="CHEBI:30616"/>
        <dbReference type="ChEBI" id="CHEBI:43474"/>
        <dbReference type="ChEBI" id="CHEBI:456216"/>
        <dbReference type="EC" id="3.6.4.13"/>
    </reaction>
</comment>
<evidence type="ECO:0000256" key="1">
    <source>
        <dbReference type="ARBA" id="ARBA00004496"/>
    </source>
</evidence>
<evidence type="ECO:0000256" key="4">
    <source>
        <dbReference type="ARBA" id="ARBA00022490"/>
    </source>
</evidence>
<evidence type="ECO:0000256" key="9">
    <source>
        <dbReference type="ARBA" id="ARBA00023158"/>
    </source>
</evidence>
<dbReference type="InterPro" id="IPR049080">
    <property type="entry name" value="MOV-10-like_beta-barrel"/>
</dbReference>
<dbReference type="EMBL" id="OU893333">
    <property type="protein sequence ID" value="CAG9789159.1"/>
    <property type="molecule type" value="Genomic_DNA"/>
</dbReference>
<protein>
    <recommendedName>
        <fullName evidence="3">RNA helicase</fullName>
        <ecNumber evidence="3">3.6.4.13</ecNumber>
    </recommendedName>
</protein>
<keyword evidence="6" id="KW-0378">Hydrolase</keyword>
<evidence type="ECO:0000256" key="11">
    <source>
        <dbReference type="ARBA" id="ARBA00048432"/>
    </source>
</evidence>
<name>A0A9N9R425_9NEOP</name>
<dbReference type="CDD" id="cd18038">
    <property type="entry name" value="DEXXQc_Helz-like"/>
    <property type="match status" value="1"/>
</dbReference>
<keyword evidence="8" id="KW-0067">ATP-binding</keyword>
<keyword evidence="4" id="KW-0963">Cytoplasm</keyword>
<dbReference type="SUPFAM" id="SSF52540">
    <property type="entry name" value="P-loop containing nucleoside triphosphate hydrolases"/>
    <property type="match status" value="1"/>
</dbReference>
<organism evidence="13 14">
    <name type="scientific">Diatraea saccharalis</name>
    <name type="common">sugarcane borer</name>
    <dbReference type="NCBI Taxonomy" id="40085"/>
    <lineage>
        <taxon>Eukaryota</taxon>
        <taxon>Metazoa</taxon>
        <taxon>Ecdysozoa</taxon>
        <taxon>Arthropoda</taxon>
        <taxon>Hexapoda</taxon>
        <taxon>Insecta</taxon>
        <taxon>Pterygota</taxon>
        <taxon>Neoptera</taxon>
        <taxon>Endopterygota</taxon>
        <taxon>Lepidoptera</taxon>
        <taxon>Glossata</taxon>
        <taxon>Ditrysia</taxon>
        <taxon>Pyraloidea</taxon>
        <taxon>Crambidae</taxon>
        <taxon>Crambinae</taxon>
        <taxon>Diatraea</taxon>
    </lineage>
</organism>
<dbReference type="SMART" id="SM00487">
    <property type="entry name" value="DEXDc"/>
    <property type="match status" value="1"/>
</dbReference>
<dbReference type="Gene3D" id="3.40.50.300">
    <property type="entry name" value="P-loop containing nucleotide triphosphate hydrolases"/>
    <property type="match status" value="2"/>
</dbReference>
<accession>A0A9N9R425</accession>
<dbReference type="GO" id="GO:0031047">
    <property type="term" value="P:regulatory ncRNA-mediated gene silencing"/>
    <property type="evidence" value="ECO:0007669"/>
    <property type="project" value="UniProtKB-KW"/>
</dbReference>
<dbReference type="GO" id="GO:0032574">
    <property type="term" value="F:5'-3' RNA helicase activity"/>
    <property type="evidence" value="ECO:0007669"/>
    <property type="project" value="InterPro"/>
</dbReference>
<dbReference type="CDD" id="cd18808">
    <property type="entry name" value="SF1_C_Upf1"/>
    <property type="match status" value="1"/>
</dbReference>
<dbReference type="Pfam" id="PF21634">
    <property type="entry name" value="MOV-10_beta-barrel"/>
    <property type="match status" value="1"/>
</dbReference>
<dbReference type="InterPro" id="IPR027417">
    <property type="entry name" value="P-loop_NTPase"/>
</dbReference>
<dbReference type="GO" id="GO:0016787">
    <property type="term" value="F:hydrolase activity"/>
    <property type="evidence" value="ECO:0007669"/>
    <property type="project" value="UniProtKB-KW"/>
</dbReference>
<keyword evidence="14" id="KW-1185">Reference proteome</keyword>
<dbReference type="GO" id="GO:0005737">
    <property type="term" value="C:cytoplasm"/>
    <property type="evidence" value="ECO:0007669"/>
    <property type="project" value="UniProtKB-SubCell"/>
</dbReference>
<reference evidence="13" key="1">
    <citation type="submission" date="2021-12" db="EMBL/GenBank/DDBJ databases">
        <authorList>
            <person name="King R."/>
        </authorList>
    </citation>
    <scope>NUCLEOTIDE SEQUENCE</scope>
</reference>
<evidence type="ECO:0000259" key="12">
    <source>
        <dbReference type="SMART" id="SM00487"/>
    </source>
</evidence>
<dbReference type="Proteomes" id="UP001153714">
    <property type="component" value="Chromosome 2"/>
</dbReference>
<dbReference type="GO" id="GO:0003678">
    <property type="term" value="F:DNA helicase activity"/>
    <property type="evidence" value="ECO:0007669"/>
    <property type="project" value="UniProtKB-EC"/>
</dbReference>
<keyword evidence="7" id="KW-0347">Helicase</keyword>
<proteinExistence type="inferred from homology"/>
<feature type="domain" description="Helicase ATP-binding" evidence="12">
    <location>
        <begin position="252"/>
        <end position="501"/>
    </location>
</feature>
<evidence type="ECO:0000256" key="10">
    <source>
        <dbReference type="ARBA" id="ARBA00047984"/>
    </source>
</evidence>
<dbReference type="InterPro" id="IPR047187">
    <property type="entry name" value="SF1_C_Upf1"/>
</dbReference>
<dbReference type="OrthoDB" id="6513042at2759"/>
<keyword evidence="9" id="KW-0943">RNA-mediated gene silencing</keyword>
<dbReference type="PANTHER" id="PTHR45418:SF1">
    <property type="entry name" value="CANCER_TESTIS ANTIGEN 55"/>
    <property type="match status" value="1"/>
</dbReference>
<evidence type="ECO:0000256" key="2">
    <source>
        <dbReference type="ARBA" id="ARBA00005601"/>
    </source>
</evidence>
<evidence type="ECO:0000256" key="6">
    <source>
        <dbReference type="ARBA" id="ARBA00022801"/>
    </source>
</evidence>
<dbReference type="InterPro" id="IPR026122">
    <property type="entry name" value="MOV-10/SDE3_DEXXQ/H-box"/>
</dbReference>
<dbReference type="InterPro" id="IPR014001">
    <property type="entry name" value="Helicase_ATP-bd"/>
</dbReference>
<evidence type="ECO:0000256" key="7">
    <source>
        <dbReference type="ARBA" id="ARBA00022806"/>
    </source>
</evidence>
<dbReference type="InterPro" id="IPR041677">
    <property type="entry name" value="DNA2/NAM7_AAA_11"/>
</dbReference>
<comment type="subcellular location">
    <subcellularLocation>
        <location evidence="1">Cytoplasm</location>
    </subcellularLocation>
</comment>
<dbReference type="InterPro" id="IPR041679">
    <property type="entry name" value="DNA2/NAM7-like_C"/>
</dbReference>
<sequence>MSYQKIKTPYKDSEWLEAEHFLKSINHVPLQNAFKIPKALKIILPRGLEEQALESLGLPHDEYNKLRLILIETRVIMDEGITKANYISYFHYLLWWEEIIAKINLRKYNMSNVKLEKDSKSGYWLEVPGLAEKRPSLMRGDRVYIRPKADGKVIFESIVKDLEDDKIRIADFDERHFIFGTFVILKILLYSFSQFYNEAAEFDVRFMMCRVPLERMHKAVSRVFNSKQDCRVFPEPNKYKIAVKPIPKYYNSLIESNEEQISAVEHIVAGTSGFAPYIVFGPPGTGKTMTIVEAIIQLVLKKANNRILVCTNSNMAADHIALMLLNYNKRLNINNFILRANSQTREWTVMPTELHPVSNGTSYENFYAVDNHQMASYRIVVTTLSHAAKYSSDRSQRTHKLQMSHLFIDEAAQASEPEALIPITGLLAASGKLVLAGDPKQLGPVCISKEASKRGLGKSLLQRLKETYDNLYENDPNYITVLVKNFRSDPDILKLPNQLFYDNNLQVYKMKAWLIDNNHDKIQVGTVEAFQGKEKRVILVSTVRANCKLLDYDAKYGLGFLVDDKRFNVALTRAKAKIIIVGNPACLTRDVKWRLYIDLCDENKCYLGKKSQQLERNSTMLNEIAKIRFDKCRMTDELKAIKNKNGENK</sequence>
<dbReference type="GO" id="GO:0003723">
    <property type="term" value="F:RNA binding"/>
    <property type="evidence" value="ECO:0007669"/>
    <property type="project" value="InterPro"/>
</dbReference>
<reference evidence="13" key="2">
    <citation type="submission" date="2022-10" db="EMBL/GenBank/DDBJ databases">
        <authorList>
            <consortium name="ENA_rothamsted_submissions"/>
            <consortium name="culmorum"/>
            <person name="King R."/>
        </authorList>
    </citation>
    <scope>NUCLEOTIDE SEQUENCE</scope>
</reference>
<dbReference type="GO" id="GO:0005524">
    <property type="term" value="F:ATP binding"/>
    <property type="evidence" value="ECO:0007669"/>
    <property type="project" value="UniProtKB-KW"/>
</dbReference>
<evidence type="ECO:0000256" key="5">
    <source>
        <dbReference type="ARBA" id="ARBA00022741"/>
    </source>
</evidence>
<evidence type="ECO:0000256" key="3">
    <source>
        <dbReference type="ARBA" id="ARBA00012552"/>
    </source>
</evidence>
<comment type="similarity">
    <text evidence="2">Belongs to the DNA2/NAM7 helicase family. SDE3 subfamily.</text>
</comment>